<dbReference type="PANTHER" id="PTHR40633:SF1">
    <property type="entry name" value="GPI ANCHORED SERINE-THREONINE RICH PROTEIN (AFU_ORTHOLOGUE AFUA_1G03630)"/>
    <property type="match status" value="1"/>
</dbReference>
<feature type="compositionally biased region" description="Basic and acidic residues" evidence="2">
    <location>
        <begin position="138"/>
        <end position="151"/>
    </location>
</feature>
<protein>
    <recommendedName>
        <fullName evidence="5">Yeast cell wall synthesis Kre9/Knh1-like N-terminal domain-containing protein</fullName>
    </recommendedName>
</protein>
<evidence type="ECO:0000313" key="7">
    <source>
        <dbReference type="Proteomes" id="UP000800093"/>
    </source>
</evidence>
<feature type="transmembrane region" description="Helical" evidence="3">
    <location>
        <begin position="231"/>
        <end position="255"/>
    </location>
</feature>
<feature type="domain" description="Yeast cell wall synthesis Kre9/Knh1-like N-terminal" evidence="5">
    <location>
        <begin position="33"/>
        <end position="113"/>
    </location>
</feature>
<dbReference type="Pfam" id="PF10342">
    <property type="entry name" value="Kre9_KNH"/>
    <property type="match status" value="1"/>
</dbReference>
<name>A0A9P4K708_9PLEO</name>
<keyword evidence="3" id="KW-0812">Transmembrane</keyword>
<keyword evidence="1 4" id="KW-0732">Signal</keyword>
<dbReference type="AlphaFoldDB" id="A0A9P4K708"/>
<evidence type="ECO:0000256" key="2">
    <source>
        <dbReference type="SAM" id="MobiDB-lite"/>
    </source>
</evidence>
<comment type="caution">
    <text evidence="6">The sequence shown here is derived from an EMBL/GenBank/DDBJ whole genome shotgun (WGS) entry which is preliminary data.</text>
</comment>
<evidence type="ECO:0000256" key="4">
    <source>
        <dbReference type="SAM" id="SignalP"/>
    </source>
</evidence>
<feature type="signal peptide" evidence="4">
    <location>
        <begin position="1"/>
        <end position="24"/>
    </location>
</feature>
<proteinExistence type="predicted"/>
<feature type="compositionally biased region" description="Low complexity" evidence="2">
    <location>
        <begin position="152"/>
        <end position="225"/>
    </location>
</feature>
<evidence type="ECO:0000256" key="3">
    <source>
        <dbReference type="SAM" id="Phobius"/>
    </source>
</evidence>
<dbReference type="InterPro" id="IPR018466">
    <property type="entry name" value="Kre9/Knh1-like_N"/>
</dbReference>
<feature type="chain" id="PRO_5040342962" description="Yeast cell wall synthesis Kre9/Knh1-like N-terminal domain-containing protein" evidence="4">
    <location>
        <begin position="25"/>
        <end position="387"/>
    </location>
</feature>
<sequence>MTRSRGSVCWFLVLIAILIEYVHAQSVVITSTFSTVEVGETVEITYTPADDTPTTLTLRKGNSNDLQTIETLTTSATGGTFEWTVSNDLEPGDDYALQIEQDDGSESNFFGFFSITGGSNGGAAASVTSSSPPPETTTSREAETSSSREPDPSTSSEDVLRTSSETQEASSTSTTSTAEPTQSSLSNSATLTTSTSEQSSTPIPETSIPFAPSTSVSPSDSSGGLSTGAKAGIGVGATIGGIALFAGAFFLGVMFRRKKTTGGSDQEAGESTGKPELDGKNVVVQERSELGGAGMMAEQRPELDGTGRMAEQQREIGGREISGLLSRRAEMEAQQQEAPRELPTWNVGETYPPPVELGGGEPAPHSHTYEDPHLTENPWAGRQFNTR</sequence>
<dbReference type="EMBL" id="ML986622">
    <property type="protein sequence ID" value="KAF2263767.1"/>
    <property type="molecule type" value="Genomic_DNA"/>
</dbReference>
<keyword evidence="7" id="KW-1185">Reference proteome</keyword>
<dbReference type="PANTHER" id="PTHR40633">
    <property type="entry name" value="MATRIX PROTEIN, PUTATIVE (AFU_ORTHOLOGUE AFUA_8G05410)-RELATED"/>
    <property type="match status" value="1"/>
</dbReference>
<dbReference type="InterPro" id="IPR052982">
    <property type="entry name" value="SRP1/TIP1-like"/>
</dbReference>
<keyword evidence="3" id="KW-1133">Transmembrane helix</keyword>
<evidence type="ECO:0000259" key="5">
    <source>
        <dbReference type="Pfam" id="PF10342"/>
    </source>
</evidence>
<dbReference type="Proteomes" id="UP000800093">
    <property type="component" value="Unassembled WGS sequence"/>
</dbReference>
<keyword evidence="3" id="KW-0472">Membrane</keyword>
<accession>A0A9P4K708</accession>
<feature type="compositionally biased region" description="Low complexity" evidence="2">
    <location>
        <begin position="122"/>
        <end position="137"/>
    </location>
</feature>
<reference evidence="7" key="1">
    <citation type="journal article" date="2020" name="Stud. Mycol.">
        <title>101 Dothideomycetes genomes: A test case for predicting lifestyles and emergence of pathogens.</title>
        <authorList>
            <person name="Haridas S."/>
            <person name="Albert R."/>
            <person name="Binder M."/>
            <person name="Bloem J."/>
            <person name="LaButti K."/>
            <person name="Salamov A."/>
            <person name="Andreopoulos B."/>
            <person name="Baker S."/>
            <person name="Barry K."/>
            <person name="Bills G."/>
            <person name="Bluhm B."/>
            <person name="Cannon C."/>
            <person name="Castanera R."/>
            <person name="Culley D."/>
            <person name="Daum C."/>
            <person name="Ezra D."/>
            <person name="Gonzalez J."/>
            <person name="Henrissat B."/>
            <person name="Kuo A."/>
            <person name="Liang C."/>
            <person name="Lipzen A."/>
            <person name="Lutzoni F."/>
            <person name="Magnuson J."/>
            <person name="Mondo S."/>
            <person name="Nolan M."/>
            <person name="Ohm R."/>
            <person name="Pangilinan J."/>
            <person name="Park H.-J."/>
            <person name="Ramirez L."/>
            <person name="Alfaro M."/>
            <person name="Sun H."/>
            <person name="Tritt A."/>
            <person name="Yoshinaga Y."/>
            <person name="Zwiers L.-H."/>
            <person name="Turgeon B."/>
            <person name="Goodwin S."/>
            <person name="Spatafora J."/>
            <person name="Crous P."/>
            <person name="Grigoriev I."/>
        </authorList>
    </citation>
    <scope>NUCLEOTIDE SEQUENCE [LARGE SCALE GENOMIC DNA]</scope>
    <source>
        <strain evidence="7">CBS 304.66</strain>
    </source>
</reference>
<evidence type="ECO:0000256" key="1">
    <source>
        <dbReference type="ARBA" id="ARBA00022729"/>
    </source>
</evidence>
<evidence type="ECO:0000313" key="6">
    <source>
        <dbReference type="EMBL" id="KAF2263767.1"/>
    </source>
</evidence>
<feature type="region of interest" description="Disordered" evidence="2">
    <location>
        <begin position="329"/>
        <end position="387"/>
    </location>
</feature>
<organism evidence="6 7">
    <name type="scientific">Lojkania enalia</name>
    <dbReference type="NCBI Taxonomy" id="147567"/>
    <lineage>
        <taxon>Eukaryota</taxon>
        <taxon>Fungi</taxon>
        <taxon>Dikarya</taxon>
        <taxon>Ascomycota</taxon>
        <taxon>Pezizomycotina</taxon>
        <taxon>Dothideomycetes</taxon>
        <taxon>Pleosporomycetidae</taxon>
        <taxon>Pleosporales</taxon>
        <taxon>Pleosporales incertae sedis</taxon>
        <taxon>Lojkania</taxon>
    </lineage>
</organism>
<gene>
    <name evidence="6" type="ORF">CC78DRAFT_544714</name>
</gene>
<feature type="region of interest" description="Disordered" evidence="2">
    <location>
        <begin position="121"/>
        <end position="225"/>
    </location>
</feature>
<dbReference type="OrthoDB" id="5589325at2759"/>